<dbReference type="Pfam" id="PF13401">
    <property type="entry name" value="AAA_22"/>
    <property type="match status" value="1"/>
</dbReference>
<dbReference type="InterPro" id="IPR011990">
    <property type="entry name" value="TPR-like_helical_dom_sf"/>
</dbReference>
<reference evidence="2 3" key="1">
    <citation type="submission" date="2018-05" db="EMBL/GenBank/DDBJ databases">
        <title>Genomic Encyclopedia of Type Strains, Phase IV (KMG-IV): sequencing the most valuable type-strain genomes for metagenomic binning, comparative biology and taxonomic classification.</title>
        <authorList>
            <person name="Goeker M."/>
        </authorList>
    </citation>
    <scope>NUCLEOTIDE SEQUENCE [LARGE SCALE GENOMIC DNA]</scope>
    <source>
        <strain evidence="2 3">DSM 44717</strain>
    </source>
</reference>
<dbReference type="AlphaFoldDB" id="A0A317N9G6"/>
<comment type="caution">
    <text evidence="2">The sequence shown here is derived from an EMBL/GenBank/DDBJ whole genome shotgun (WGS) entry which is preliminary data.</text>
</comment>
<dbReference type="PRINTS" id="PR00364">
    <property type="entry name" value="DISEASERSIST"/>
</dbReference>
<protein>
    <submittedName>
        <fullName evidence="2">Putative ATPase</fullName>
    </submittedName>
</protein>
<dbReference type="Pfam" id="PF00196">
    <property type="entry name" value="GerE"/>
    <property type="match status" value="1"/>
</dbReference>
<dbReference type="CDD" id="cd06170">
    <property type="entry name" value="LuxR_C_like"/>
    <property type="match status" value="1"/>
</dbReference>
<evidence type="ECO:0000259" key="1">
    <source>
        <dbReference type="PROSITE" id="PS50043"/>
    </source>
</evidence>
<dbReference type="EMBL" id="QGTL01000010">
    <property type="protein sequence ID" value="PWV71759.1"/>
    <property type="molecule type" value="Genomic_DNA"/>
</dbReference>
<dbReference type="InterPro" id="IPR036388">
    <property type="entry name" value="WH-like_DNA-bd_sf"/>
</dbReference>
<feature type="domain" description="HTH luxR-type" evidence="1">
    <location>
        <begin position="687"/>
        <end position="752"/>
    </location>
</feature>
<keyword evidence="3" id="KW-1185">Reference proteome</keyword>
<sequence>MPGNLPAEVTSFIGRDDDVATARKLLGGTRVLTLTGVGGVGKTRLSRRVGAVARRAFPDGVWLVELAHVSDPDLVASTVARELGVRDDTTAPPAALIAHLAEAELLLILDNCEHVIGACAALVDRLVPATTGLRILATSREPLGVPGEQILPVAPLPVPEHTDLDSPATRLLVDRATAADPNFGQRATDAVTLAAICRRLDGIPLALELAALRMRMFTPDQVLARLDDAMGLLTTGPRAAPERQQTLASAIRWSYDLCTPDEQRLWEQLSVFAGGVDLAAAEAVCRVGPPPILLDALTGLVDKSVLGYGPGADGAARYTMLEPLRQFGGDRLRARGDEYAVRLAHREYYYRLARRGRAEYWSAADTAWFGDVAREHANLRAALQFSLDDPAGARRALELATELWPFWEHCHLLLEGYRWLSEALAKDSERTVVRARALAASAVIAAMRSETATAAEFAQASAAIATENGSARVLAEAEMAGAVLAFGAGELRDALDIAVAVSVSAHECDHPRVEMESLAFASVCALALDDPLAGALADQLLALTTEHGSHLLGGLAHWAVGTQRRRDGDPREAVAALRRSIELFRLFDRCAWIATSVDGLAWAAADEGDLDRAARLMGAASAIRRGSSQRLAHTMTQLIGGPIRDRVQDALGAREFAARFDAGAALAIEDAVDYAMDTAPTADTAGEPAGLDVLTRRERDVALLIARGHGNRRIAQELVISIRTAESHVDHILTKLGFTSRTQIAAWVSRVTV</sequence>
<dbReference type="Gene3D" id="1.10.10.10">
    <property type="entry name" value="Winged helix-like DNA-binding domain superfamily/Winged helix DNA-binding domain"/>
    <property type="match status" value="1"/>
</dbReference>
<dbReference type="GO" id="GO:0006355">
    <property type="term" value="P:regulation of DNA-templated transcription"/>
    <property type="evidence" value="ECO:0007669"/>
    <property type="project" value="InterPro"/>
</dbReference>
<dbReference type="PRINTS" id="PR00038">
    <property type="entry name" value="HTHLUXR"/>
</dbReference>
<dbReference type="SUPFAM" id="SSF46894">
    <property type="entry name" value="C-terminal effector domain of the bipartite response regulators"/>
    <property type="match status" value="1"/>
</dbReference>
<dbReference type="SUPFAM" id="SSF52540">
    <property type="entry name" value="P-loop containing nucleoside triphosphate hydrolases"/>
    <property type="match status" value="1"/>
</dbReference>
<name>A0A317N9G6_9NOCA</name>
<dbReference type="InterPro" id="IPR000792">
    <property type="entry name" value="Tscrpt_reg_LuxR_C"/>
</dbReference>
<dbReference type="GO" id="GO:0003677">
    <property type="term" value="F:DNA binding"/>
    <property type="evidence" value="ECO:0007669"/>
    <property type="project" value="InterPro"/>
</dbReference>
<dbReference type="Gene3D" id="1.25.40.10">
    <property type="entry name" value="Tetratricopeptide repeat domain"/>
    <property type="match status" value="1"/>
</dbReference>
<dbReference type="GO" id="GO:0016887">
    <property type="term" value="F:ATP hydrolysis activity"/>
    <property type="evidence" value="ECO:0007669"/>
    <property type="project" value="InterPro"/>
</dbReference>
<dbReference type="PANTHER" id="PTHR47691:SF3">
    <property type="entry name" value="HTH-TYPE TRANSCRIPTIONAL REGULATOR RV0890C-RELATED"/>
    <property type="match status" value="1"/>
</dbReference>
<dbReference type="Proteomes" id="UP000246410">
    <property type="component" value="Unassembled WGS sequence"/>
</dbReference>
<dbReference type="Gene3D" id="3.40.50.300">
    <property type="entry name" value="P-loop containing nucleotide triphosphate hydrolases"/>
    <property type="match status" value="1"/>
</dbReference>
<dbReference type="PANTHER" id="PTHR47691">
    <property type="entry name" value="REGULATOR-RELATED"/>
    <property type="match status" value="1"/>
</dbReference>
<organism evidence="2 3">
    <name type="scientific">Nocardia neocaledoniensis</name>
    <dbReference type="NCBI Taxonomy" id="236511"/>
    <lineage>
        <taxon>Bacteria</taxon>
        <taxon>Bacillati</taxon>
        <taxon>Actinomycetota</taxon>
        <taxon>Actinomycetes</taxon>
        <taxon>Mycobacteriales</taxon>
        <taxon>Nocardiaceae</taxon>
        <taxon>Nocardia</taxon>
    </lineage>
</organism>
<dbReference type="InterPro" id="IPR027417">
    <property type="entry name" value="P-loop_NTPase"/>
</dbReference>
<dbReference type="SMART" id="SM00421">
    <property type="entry name" value="HTH_LUXR"/>
    <property type="match status" value="1"/>
</dbReference>
<proteinExistence type="predicted"/>
<evidence type="ECO:0000313" key="3">
    <source>
        <dbReference type="Proteomes" id="UP000246410"/>
    </source>
</evidence>
<dbReference type="InterPro" id="IPR016032">
    <property type="entry name" value="Sig_transdc_resp-reg_C-effctor"/>
</dbReference>
<gene>
    <name evidence="2" type="ORF">DFR69_110243</name>
</gene>
<accession>A0A317N9G6</accession>
<dbReference type="InterPro" id="IPR049945">
    <property type="entry name" value="AAA_22"/>
</dbReference>
<evidence type="ECO:0000313" key="2">
    <source>
        <dbReference type="EMBL" id="PWV71759.1"/>
    </source>
</evidence>
<dbReference type="SUPFAM" id="SSF48452">
    <property type="entry name" value="TPR-like"/>
    <property type="match status" value="1"/>
</dbReference>
<dbReference type="PROSITE" id="PS50043">
    <property type="entry name" value="HTH_LUXR_2"/>
    <property type="match status" value="1"/>
</dbReference>